<proteinExistence type="predicted"/>
<dbReference type="Proteomes" id="UP000280434">
    <property type="component" value="Unassembled WGS sequence"/>
</dbReference>
<protein>
    <submittedName>
        <fullName evidence="2">DUF2486 family protein</fullName>
    </submittedName>
</protein>
<dbReference type="AlphaFoldDB" id="A0A494X395"/>
<dbReference type="RefSeq" id="WP_121280742.1">
    <property type="nucleotide sequence ID" value="NZ_RBZV01000011.1"/>
</dbReference>
<dbReference type="EMBL" id="RBZV01000011">
    <property type="protein sequence ID" value="RKP44832.1"/>
    <property type="molecule type" value="Genomic_DNA"/>
</dbReference>
<evidence type="ECO:0000256" key="1">
    <source>
        <dbReference type="SAM" id="MobiDB-lite"/>
    </source>
</evidence>
<dbReference type="OrthoDB" id="9035715at2"/>
<keyword evidence="3" id="KW-1185">Reference proteome</keyword>
<comment type="caution">
    <text evidence="2">The sequence shown here is derived from an EMBL/GenBank/DDBJ whole genome shotgun (WGS) entry which is preliminary data.</text>
</comment>
<organism evidence="2 3">
    <name type="scientific">Trinickia fusca</name>
    <dbReference type="NCBI Taxonomy" id="2419777"/>
    <lineage>
        <taxon>Bacteria</taxon>
        <taxon>Pseudomonadati</taxon>
        <taxon>Pseudomonadota</taxon>
        <taxon>Betaproteobacteria</taxon>
        <taxon>Burkholderiales</taxon>
        <taxon>Burkholderiaceae</taxon>
        <taxon>Trinickia</taxon>
    </lineage>
</organism>
<dbReference type="InterPro" id="IPR018924">
    <property type="entry name" value="DUF2486"/>
</dbReference>
<evidence type="ECO:0000313" key="2">
    <source>
        <dbReference type="EMBL" id="RKP44832.1"/>
    </source>
</evidence>
<gene>
    <name evidence="2" type="ORF">D7S89_20980</name>
</gene>
<name>A0A494X395_9BURK</name>
<reference evidence="2 3" key="1">
    <citation type="submission" date="2018-10" db="EMBL/GenBank/DDBJ databases">
        <title>Paraburkholderia sp. 7MK8-2, isolated from soil.</title>
        <authorList>
            <person name="Gao Z.-H."/>
            <person name="Qiu L.-H."/>
        </authorList>
    </citation>
    <scope>NUCLEOTIDE SEQUENCE [LARGE SCALE GENOMIC DNA]</scope>
    <source>
        <strain evidence="2 3">7MK8-2</strain>
    </source>
</reference>
<feature type="region of interest" description="Disordered" evidence="1">
    <location>
        <begin position="1"/>
        <end position="133"/>
    </location>
</feature>
<accession>A0A494X395</accession>
<evidence type="ECO:0000313" key="3">
    <source>
        <dbReference type="Proteomes" id="UP000280434"/>
    </source>
</evidence>
<sequence>MTDPKDLNDPSSIPVLTDIIKPGRAPGVRSVETAHALAPEPAEPAREPASTPEPEAAPEPAPALDVPRAAQPPAVSQEPEGADAPEPSPIEAAAPVAEPAPHIDPAPQEQPVQASAAPSPTATTATPPASRELGVREAELIAERLRARFAGYLREEGRGLIEARCREALQEHTSWLVRQVTREVALALEAEMTGWIRDAVRDELAAHASQR</sequence>
<dbReference type="Pfam" id="PF10667">
    <property type="entry name" value="DUF2486"/>
    <property type="match status" value="1"/>
</dbReference>
<feature type="compositionally biased region" description="Low complexity" evidence="1">
    <location>
        <begin position="82"/>
        <end position="130"/>
    </location>
</feature>